<name>A0ABS8USF2_DATST</name>
<evidence type="ECO:0000313" key="2">
    <source>
        <dbReference type="Proteomes" id="UP000823775"/>
    </source>
</evidence>
<feature type="non-terminal residue" evidence="1">
    <location>
        <position position="1"/>
    </location>
</feature>
<reference evidence="1 2" key="1">
    <citation type="journal article" date="2021" name="BMC Genomics">
        <title>Datura genome reveals duplications of psychoactive alkaloid biosynthetic genes and high mutation rate following tissue culture.</title>
        <authorList>
            <person name="Rajewski A."/>
            <person name="Carter-House D."/>
            <person name="Stajich J."/>
            <person name="Litt A."/>
        </authorList>
    </citation>
    <scope>NUCLEOTIDE SEQUENCE [LARGE SCALE GENOMIC DNA]</scope>
    <source>
        <strain evidence="1">AR-01</strain>
    </source>
</reference>
<sequence length="69" mass="7834">VLHLVPYCRSALPKYNPKVFEYSFSTVSSSTCLLDLCLSFRGLPPSLQGIGWKRSLGIRREWFGRRVSG</sequence>
<dbReference type="EMBL" id="JACEIK010002473">
    <property type="protein sequence ID" value="MCD9561420.1"/>
    <property type="molecule type" value="Genomic_DNA"/>
</dbReference>
<comment type="caution">
    <text evidence="1">The sequence shown here is derived from an EMBL/GenBank/DDBJ whole genome shotgun (WGS) entry which is preliminary data.</text>
</comment>
<gene>
    <name evidence="1" type="ORF">HAX54_020526</name>
</gene>
<protein>
    <submittedName>
        <fullName evidence="1">Uncharacterized protein</fullName>
    </submittedName>
</protein>
<dbReference type="Proteomes" id="UP000823775">
    <property type="component" value="Unassembled WGS sequence"/>
</dbReference>
<accession>A0ABS8USF2</accession>
<organism evidence="1 2">
    <name type="scientific">Datura stramonium</name>
    <name type="common">Jimsonweed</name>
    <name type="synonym">Common thornapple</name>
    <dbReference type="NCBI Taxonomy" id="4076"/>
    <lineage>
        <taxon>Eukaryota</taxon>
        <taxon>Viridiplantae</taxon>
        <taxon>Streptophyta</taxon>
        <taxon>Embryophyta</taxon>
        <taxon>Tracheophyta</taxon>
        <taxon>Spermatophyta</taxon>
        <taxon>Magnoliopsida</taxon>
        <taxon>eudicotyledons</taxon>
        <taxon>Gunneridae</taxon>
        <taxon>Pentapetalae</taxon>
        <taxon>asterids</taxon>
        <taxon>lamiids</taxon>
        <taxon>Solanales</taxon>
        <taxon>Solanaceae</taxon>
        <taxon>Solanoideae</taxon>
        <taxon>Datureae</taxon>
        <taxon>Datura</taxon>
    </lineage>
</organism>
<proteinExistence type="predicted"/>
<keyword evidence="2" id="KW-1185">Reference proteome</keyword>
<evidence type="ECO:0000313" key="1">
    <source>
        <dbReference type="EMBL" id="MCD9561420.1"/>
    </source>
</evidence>